<evidence type="ECO:0000313" key="2">
    <source>
        <dbReference type="Proteomes" id="UP000324222"/>
    </source>
</evidence>
<dbReference type="Proteomes" id="UP000324222">
    <property type="component" value="Unassembled WGS sequence"/>
</dbReference>
<reference evidence="1 2" key="1">
    <citation type="submission" date="2019-05" db="EMBL/GenBank/DDBJ databases">
        <title>Another draft genome of Portunus trituberculatus and its Hox gene families provides insights of decapod evolution.</title>
        <authorList>
            <person name="Jeong J.-H."/>
            <person name="Song I."/>
            <person name="Kim S."/>
            <person name="Choi T."/>
            <person name="Kim D."/>
            <person name="Ryu S."/>
            <person name="Kim W."/>
        </authorList>
    </citation>
    <scope>NUCLEOTIDE SEQUENCE [LARGE SCALE GENOMIC DNA]</scope>
    <source>
        <tissue evidence="1">Muscle</tissue>
    </source>
</reference>
<dbReference type="AlphaFoldDB" id="A0A5B7CUB2"/>
<organism evidence="1 2">
    <name type="scientific">Portunus trituberculatus</name>
    <name type="common">Swimming crab</name>
    <name type="synonym">Neptunus trituberculatus</name>
    <dbReference type="NCBI Taxonomy" id="210409"/>
    <lineage>
        <taxon>Eukaryota</taxon>
        <taxon>Metazoa</taxon>
        <taxon>Ecdysozoa</taxon>
        <taxon>Arthropoda</taxon>
        <taxon>Crustacea</taxon>
        <taxon>Multicrustacea</taxon>
        <taxon>Malacostraca</taxon>
        <taxon>Eumalacostraca</taxon>
        <taxon>Eucarida</taxon>
        <taxon>Decapoda</taxon>
        <taxon>Pleocyemata</taxon>
        <taxon>Brachyura</taxon>
        <taxon>Eubrachyura</taxon>
        <taxon>Portunoidea</taxon>
        <taxon>Portunidae</taxon>
        <taxon>Portuninae</taxon>
        <taxon>Portunus</taxon>
    </lineage>
</organism>
<sequence length="96" mass="10307">MVVEVASEIFHSHRKSLLPQVGFDEWQVQLAHQAGHASTLPAPPDVARQVEHEGLDVKEGRLNSAQRLSGTGSMVSDATLSGSLPASIGIGVRWLR</sequence>
<comment type="caution">
    <text evidence="1">The sequence shown here is derived from an EMBL/GenBank/DDBJ whole genome shotgun (WGS) entry which is preliminary data.</text>
</comment>
<name>A0A5B7CUB2_PORTR</name>
<proteinExistence type="predicted"/>
<dbReference type="EMBL" id="VSRR010000277">
    <property type="protein sequence ID" value="MPC13387.1"/>
    <property type="molecule type" value="Genomic_DNA"/>
</dbReference>
<accession>A0A5B7CUB2</accession>
<gene>
    <name evidence="1" type="ORF">E2C01_006120</name>
</gene>
<protein>
    <submittedName>
        <fullName evidence="1">Uncharacterized protein</fullName>
    </submittedName>
</protein>
<evidence type="ECO:0000313" key="1">
    <source>
        <dbReference type="EMBL" id="MPC13387.1"/>
    </source>
</evidence>
<keyword evidence="2" id="KW-1185">Reference proteome</keyword>